<sequence length="129" mass="14408">MKAGRKLRQIIMDRIIAEVPDLAGQVYDKATKGDAYPYATMGPSYWRDVSVTCIESRAQTVQVDIWHSKESKGLLEDLTDEVADALRGWADPESLRMHPAQISLVRVMDDPDGVSAHGVVQVEVRLERS</sequence>
<dbReference type="InterPro" id="IPR053745">
    <property type="entry name" value="Viral_Tail_Comp_sf"/>
</dbReference>
<dbReference type="RefSeq" id="WP_119745931.1">
    <property type="nucleotide sequence ID" value="NZ_QZCG01000002.1"/>
</dbReference>
<dbReference type="Gene3D" id="3.30.2000.30">
    <property type="match status" value="1"/>
</dbReference>
<reference evidence="2" key="1">
    <citation type="submission" date="2018-09" db="EMBL/GenBank/DDBJ databases">
        <title>Acidovorax cavernicola nov. sp. isolated from Gruta de las Maravillas (Aracena, Spain).</title>
        <authorList>
            <person name="Jurado V."/>
            <person name="Gutierrez-Patricio S."/>
            <person name="Gonzalez-Pimentel J.L."/>
            <person name="Miller A.Z."/>
            <person name="Laiz L."/>
            <person name="Saiz-Jimenez C."/>
        </authorList>
    </citation>
    <scope>NUCLEOTIDE SEQUENCE [LARGE SCALE GENOMIC DNA]</scope>
    <source>
        <strain evidence="2">1011MAR3C25</strain>
    </source>
</reference>
<name>A0A418T421_9RHOB</name>
<accession>A0A418T421</accession>
<dbReference type="AlphaFoldDB" id="A0A418T421"/>
<dbReference type="InterPro" id="IPR021508">
    <property type="entry name" value="Gp17-like"/>
</dbReference>
<protein>
    <submittedName>
        <fullName evidence="1">DUF3168 domain-containing protein</fullName>
    </submittedName>
</protein>
<evidence type="ECO:0000313" key="2">
    <source>
        <dbReference type="Proteomes" id="UP000284202"/>
    </source>
</evidence>
<proteinExistence type="predicted"/>
<dbReference type="Proteomes" id="UP000284202">
    <property type="component" value="Unassembled WGS sequence"/>
</dbReference>
<dbReference type="Pfam" id="PF11367">
    <property type="entry name" value="Tail_completion_gp17"/>
    <property type="match status" value="1"/>
</dbReference>
<keyword evidence="2" id="KW-1185">Reference proteome</keyword>
<comment type="caution">
    <text evidence="1">The sequence shown here is derived from an EMBL/GenBank/DDBJ whole genome shotgun (WGS) entry which is preliminary data.</text>
</comment>
<organism evidence="1 2">
    <name type="scientific">Paracoccus onubensis</name>
    <dbReference type="NCBI Taxonomy" id="1675788"/>
    <lineage>
        <taxon>Bacteria</taxon>
        <taxon>Pseudomonadati</taxon>
        <taxon>Pseudomonadota</taxon>
        <taxon>Alphaproteobacteria</taxon>
        <taxon>Rhodobacterales</taxon>
        <taxon>Paracoccaceae</taxon>
        <taxon>Paracoccus</taxon>
    </lineage>
</organism>
<dbReference type="EMBL" id="QZCG01000002">
    <property type="protein sequence ID" value="RJE87962.1"/>
    <property type="molecule type" value="Genomic_DNA"/>
</dbReference>
<gene>
    <name evidence="1" type="ORF">D3P04_03310</name>
</gene>
<dbReference type="OrthoDB" id="7630456at2"/>
<evidence type="ECO:0000313" key="1">
    <source>
        <dbReference type="EMBL" id="RJE87962.1"/>
    </source>
</evidence>